<evidence type="ECO:0000313" key="3">
    <source>
        <dbReference type="EMBL" id="CAJ0968887.1"/>
    </source>
</evidence>
<dbReference type="InterPro" id="IPR038717">
    <property type="entry name" value="Tc1-like_DDE_dom"/>
</dbReference>
<dbReference type="PANTHER" id="PTHR21301">
    <property type="entry name" value="REVERSE TRANSCRIPTASE"/>
    <property type="match status" value="1"/>
</dbReference>
<evidence type="ECO:0000259" key="2">
    <source>
        <dbReference type="Pfam" id="PF26215"/>
    </source>
</evidence>
<dbReference type="Pfam" id="PF26215">
    <property type="entry name" value="HTH_animal"/>
    <property type="match status" value="1"/>
</dbReference>
<gene>
    <name evidence="3" type="ORF">RIMI_LOCUS23502253</name>
</gene>
<comment type="caution">
    <text evidence="3">The sequence shown here is derived from an EMBL/GenBank/DDBJ whole genome shotgun (WGS) entry which is preliminary data.</text>
</comment>
<dbReference type="Proteomes" id="UP001176940">
    <property type="component" value="Unassembled WGS sequence"/>
</dbReference>
<keyword evidence="4" id="KW-1185">Reference proteome</keyword>
<name>A0ABN9MR69_9NEOB</name>
<organism evidence="3 4">
    <name type="scientific">Ranitomeya imitator</name>
    <name type="common">mimic poison frog</name>
    <dbReference type="NCBI Taxonomy" id="111125"/>
    <lineage>
        <taxon>Eukaryota</taxon>
        <taxon>Metazoa</taxon>
        <taxon>Chordata</taxon>
        <taxon>Craniata</taxon>
        <taxon>Vertebrata</taxon>
        <taxon>Euteleostomi</taxon>
        <taxon>Amphibia</taxon>
        <taxon>Batrachia</taxon>
        <taxon>Anura</taxon>
        <taxon>Neobatrachia</taxon>
        <taxon>Hyloidea</taxon>
        <taxon>Dendrobatidae</taxon>
        <taxon>Dendrobatinae</taxon>
        <taxon>Ranitomeya</taxon>
    </lineage>
</organism>
<dbReference type="InterPro" id="IPR036397">
    <property type="entry name" value="RNaseH_sf"/>
</dbReference>
<feature type="domain" description="Helix-turn-helix" evidence="2">
    <location>
        <begin position="455"/>
        <end position="513"/>
    </location>
</feature>
<accession>A0ABN9MR69</accession>
<evidence type="ECO:0000313" key="4">
    <source>
        <dbReference type="Proteomes" id="UP001176940"/>
    </source>
</evidence>
<sequence length="887" mass="100093">MKECLRKMHMKVLEWPSQSPDFNPIDNLWRELKVRVAKRKAKNITALEEICMEEWANIPTTMTRASVEWVRSVVPIKGYKEVLIDDREGLFEELVTRDLEKLENENEPMGRKYNLSRSEMETLKGLEKDPKIIIKPSDKGGNTVVMNHEDYVNMCKRILDDPANYERISSNPTSLYRKQLKLILDGGLSNGLIDKNEYEYLLPQYPVVATFYCLPKVHKGLVPLRGRPIVSGINSLCHHVGIYLDEILKTHVTSLNSYTRDSMDLLRKIDGLTLEPEALLCSIDVEALYSSIRHCDGLRAVEYFIKSRGQQYSGHNKFTLDLLEFCLTRNFFLFNGSIFHQLRGTAMGNSCAPAYANLLLGWWEESEVFGDTFLEEQANIAFWARYIDDVLLFWNGDAVTLTNFVSKLNNNQLGLSFTFEYHKDKLPFLDLYIQKMPDGHLDTKTYRKPTSTNALLRWDSHHPVSLKEGIPKGQYLRARRNCSSNEEYKTQADELKTRFLARGYLEGILRKAFNEVKDINRNSLLVPAPTKEERPVCRYITTYNNGAQKVRTILQKYWSILNMDEDIGEMVGDSPRITFKKGRPLLMHPMILFALAAAAWHWLLQSHRELGIKDNARPHVSGVCQQLLQDEGIEAMDLPACSPDLNPIEHIWDIMSRTIHQHESIRDLVLAAAPSSKASSALTFRQRARTNHVTAPSDLSVTAEDVEDGAAAGTRSRSQCLSQPAAPASACLNGSQASCTRQCSVNSRRARCTRQSSPQWQPVQLHLKDFISTTAGPFAPASAHLNGSRACCTCQCSSLHQPVLSAPVLLCLPASIGHFLGPPQQPIPKGQLPSTQESAFQDLAVTSRLLIGRAAVTWAAARPITSRDVTATSPKVLPKNQRFQDLR</sequence>
<dbReference type="EMBL" id="CAUEEQ010079768">
    <property type="protein sequence ID" value="CAJ0968887.1"/>
    <property type="molecule type" value="Genomic_DNA"/>
</dbReference>
<evidence type="ECO:0008006" key="5">
    <source>
        <dbReference type="Google" id="ProtNLM"/>
    </source>
</evidence>
<dbReference type="Gene3D" id="3.30.420.10">
    <property type="entry name" value="Ribonuclease H-like superfamily/Ribonuclease H"/>
    <property type="match status" value="2"/>
</dbReference>
<reference evidence="3" key="1">
    <citation type="submission" date="2023-07" db="EMBL/GenBank/DDBJ databases">
        <authorList>
            <person name="Stuckert A."/>
        </authorList>
    </citation>
    <scope>NUCLEOTIDE SEQUENCE</scope>
</reference>
<proteinExistence type="predicted"/>
<dbReference type="Pfam" id="PF13358">
    <property type="entry name" value="DDE_3"/>
    <property type="match status" value="1"/>
</dbReference>
<feature type="domain" description="Tc1-like transposase DDE" evidence="1">
    <location>
        <begin position="613"/>
        <end position="667"/>
    </location>
</feature>
<dbReference type="PANTHER" id="PTHR21301:SF13">
    <property type="match status" value="1"/>
</dbReference>
<protein>
    <recommendedName>
        <fullName evidence="5">Reverse transcriptase domain-containing protein</fullName>
    </recommendedName>
</protein>
<evidence type="ECO:0000259" key="1">
    <source>
        <dbReference type="Pfam" id="PF13358"/>
    </source>
</evidence>
<dbReference type="InterPro" id="IPR058912">
    <property type="entry name" value="HTH_animal"/>
</dbReference>